<proteinExistence type="predicted"/>
<dbReference type="PANTHER" id="PTHR33744">
    <property type="entry name" value="CARBOHYDRATE DIACID REGULATOR"/>
    <property type="match status" value="1"/>
</dbReference>
<sequence length="108" mass="12009">MPAVVHEATAPAVHSLVSPADAREFARARLAALDRAGPPGAAVLRGTLRTWLTFHGSWDRTATELQVHRNTVRHRMARVAELLGADLQDPAVRMELWFALEWLSDDDF</sequence>
<keyword evidence="3" id="KW-1185">Reference proteome</keyword>
<name>A0A3M8WL34_9ACTN</name>
<gene>
    <name evidence="2" type="ORF">EEJ42_09960</name>
</gene>
<dbReference type="Gene3D" id="1.10.10.2840">
    <property type="entry name" value="PucR C-terminal helix-turn-helix domain"/>
    <property type="match status" value="1"/>
</dbReference>
<accession>A0A3M8WL34</accession>
<evidence type="ECO:0000313" key="3">
    <source>
        <dbReference type="Proteomes" id="UP000275401"/>
    </source>
</evidence>
<dbReference type="InterPro" id="IPR051448">
    <property type="entry name" value="CdaR-like_regulators"/>
</dbReference>
<feature type="domain" description="PucR C-terminal helix-turn-helix" evidence="1">
    <location>
        <begin position="44"/>
        <end position="101"/>
    </location>
</feature>
<dbReference type="Proteomes" id="UP000275401">
    <property type="component" value="Unassembled WGS sequence"/>
</dbReference>
<dbReference type="InterPro" id="IPR025736">
    <property type="entry name" value="PucR_C-HTH_dom"/>
</dbReference>
<dbReference type="EMBL" id="RIBZ01000124">
    <property type="protein sequence ID" value="RNG30656.1"/>
    <property type="molecule type" value="Genomic_DNA"/>
</dbReference>
<dbReference type="InterPro" id="IPR042070">
    <property type="entry name" value="PucR_C-HTH_sf"/>
</dbReference>
<comment type="caution">
    <text evidence="2">The sequence shown here is derived from an EMBL/GenBank/DDBJ whole genome shotgun (WGS) entry which is preliminary data.</text>
</comment>
<organism evidence="2 3">
    <name type="scientific">Streptomyces botrytidirepellens</name>
    <dbReference type="NCBI Taxonomy" id="2486417"/>
    <lineage>
        <taxon>Bacteria</taxon>
        <taxon>Bacillati</taxon>
        <taxon>Actinomycetota</taxon>
        <taxon>Actinomycetes</taxon>
        <taxon>Kitasatosporales</taxon>
        <taxon>Streptomycetaceae</taxon>
        <taxon>Streptomyces</taxon>
    </lineage>
</organism>
<reference evidence="2 3" key="1">
    <citation type="submission" date="2018-11" db="EMBL/GenBank/DDBJ databases">
        <title>The Potential of Streptomyces as Biocontrol Agents against the Tomato grey mould, Botrytis cinerea (Gray mold) Frontiers in Microbiology.</title>
        <authorList>
            <person name="Li D."/>
        </authorList>
    </citation>
    <scope>NUCLEOTIDE SEQUENCE [LARGE SCALE GENOMIC DNA]</scope>
    <source>
        <strain evidence="2 3">NEAU-LD23</strain>
    </source>
</reference>
<protein>
    <submittedName>
        <fullName evidence="2">PucR family transcriptional regulator</fullName>
    </submittedName>
</protein>
<dbReference type="PANTHER" id="PTHR33744:SF1">
    <property type="entry name" value="DNA-BINDING TRANSCRIPTIONAL ACTIVATOR ADER"/>
    <property type="match status" value="1"/>
</dbReference>
<evidence type="ECO:0000313" key="2">
    <source>
        <dbReference type="EMBL" id="RNG30656.1"/>
    </source>
</evidence>
<dbReference type="AlphaFoldDB" id="A0A3M8WL34"/>
<evidence type="ECO:0000259" key="1">
    <source>
        <dbReference type="Pfam" id="PF13556"/>
    </source>
</evidence>
<dbReference type="Pfam" id="PF13556">
    <property type="entry name" value="HTH_30"/>
    <property type="match status" value="1"/>
</dbReference>